<dbReference type="InterPro" id="IPR001750">
    <property type="entry name" value="ND/Mrp_TM"/>
</dbReference>
<keyword evidence="9 18" id="KW-0999">Mitochondrion inner membrane</keyword>
<geneLocation type="mitochondrion" evidence="20"/>
<keyword evidence="12 18" id="KW-1133">Transmembrane helix</keyword>
<keyword evidence="13 18" id="KW-0520">NAD</keyword>
<dbReference type="GO" id="GO:0006120">
    <property type="term" value="P:mitochondrial electron transport, NADH to ubiquinone"/>
    <property type="evidence" value="ECO:0007669"/>
    <property type="project" value="InterPro"/>
</dbReference>
<evidence type="ECO:0000256" key="2">
    <source>
        <dbReference type="ARBA" id="ARBA00004448"/>
    </source>
</evidence>
<evidence type="ECO:0000256" key="7">
    <source>
        <dbReference type="ARBA" id="ARBA00022660"/>
    </source>
</evidence>
<reference evidence="20" key="2">
    <citation type="journal article" date="2022" name="Syst. Entomol.">
        <title>Massive gene rearrangements of mitochondrial genomes and implications for the phylogeny of Trichoptera (Insecta).</title>
        <authorList>
            <person name="Ge X."/>
            <person name="Peng L."/>
            <person name="Vogler A.P."/>
            <person name="Morse J.C."/>
            <person name="Yang L."/>
            <person name="Sun C."/>
            <person name="Wang B."/>
        </authorList>
    </citation>
    <scope>NUCLEOTIDE SEQUENCE</scope>
</reference>
<keyword evidence="16 18" id="KW-0472">Membrane</keyword>
<feature type="transmembrane region" description="Helical" evidence="18">
    <location>
        <begin position="133"/>
        <end position="155"/>
    </location>
</feature>
<gene>
    <name evidence="20" type="primary">ND2</name>
</gene>
<comment type="subcellular location">
    <subcellularLocation>
        <location evidence="2 18">Mitochondrion inner membrane</location>
        <topology evidence="2 18">Multi-pass membrane protein</topology>
    </subcellularLocation>
</comment>
<evidence type="ECO:0000256" key="10">
    <source>
        <dbReference type="ARBA" id="ARBA00022967"/>
    </source>
</evidence>
<feature type="transmembrane region" description="Helical" evidence="18">
    <location>
        <begin position="227"/>
        <end position="247"/>
    </location>
</feature>
<feature type="transmembrane region" description="Helical" evidence="18">
    <location>
        <begin position="312"/>
        <end position="330"/>
    </location>
</feature>
<evidence type="ECO:0000256" key="8">
    <source>
        <dbReference type="ARBA" id="ARBA00022692"/>
    </source>
</evidence>
<feature type="transmembrane region" description="Helical" evidence="18">
    <location>
        <begin position="192"/>
        <end position="215"/>
    </location>
</feature>
<keyword evidence="8 18" id="KW-0812">Transmembrane</keyword>
<feature type="transmembrane region" description="Helical" evidence="18">
    <location>
        <begin position="167"/>
        <end position="186"/>
    </location>
</feature>
<evidence type="ECO:0000313" key="20">
    <source>
        <dbReference type="EMBL" id="UZZ44364.1"/>
    </source>
</evidence>
<dbReference type="GO" id="GO:0005743">
    <property type="term" value="C:mitochondrial inner membrane"/>
    <property type="evidence" value="ECO:0007669"/>
    <property type="project" value="UniProtKB-SubCell"/>
</dbReference>
<feature type="transmembrane region" description="Helical" evidence="18">
    <location>
        <begin position="56"/>
        <end position="74"/>
    </location>
</feature>
<evidence type="ECO:0000256" key="13">
    <source>
        <dbReference type="ARBA" id="ARBA00023027"/>
    </source>
</evidence>
<evidence type="ECO:0000256" key="16">
    <source>
        <dbReference type="ARBA" id="ARBA00023136"/>
    </source>
</evidence>
<comment type="catalytic activity">
    <reaction evidence="17 18">
        <text>a ubiquinone + NADH + 5 H(+)(in) = a ubiquinol + NAD(+) + 4 H(+)(out)</text>
        <dbReference type="Rhea" id="RHEA:29091"/>
        <dbReference type="Rhea" id="RHEA-COMP:9565"/>
        <dbReference type="Rhea" id="RHEA-COMP:9566"/>
        <dbReference type="ChEBI" id="CHEBI:15378"/>
        <dbReference type="ChEBI" id="CHEBI:16389"/>
        <dbReference type="ChEBI" id="CHEBI:17976"/>
        <dbReference type="ChEBI" id="CHEBI:57540"/>
        <dbReference type="ChEBI" id="CHEBI:57945"/>
        <dbReference type="EC" id="7.1.1.2"/>
    </reaction>
</comment>
<comment type="function">
    <text evidence="1">Core subunit of the mitochondrial membrane respiratory chain NADH dehydrogenase (Complex I) that is believed to belong to the minimal assembly required for catalysis. Complex I functions in the transfer of electrons from NADH to the respiratory chain. The immediate electron acceptor for the enzyme is believed to be ubiquinone.</text>
</comment>
<evidence type="ECO:0000256" key="18">
    <source>
        <dbReference type="RuleBase" id="RU003403"/>
    </source>
</evidence>
<keyword evidence="11 18" id="KW-0249">Electron transport</keyword>
<dbReference type="PRINTS" id="PR01436">
    <property type="entry name" value="NADHDHGNASE2"/>
</dbReference>
<keyword evidence="7 18" id="KW-0679">Respiratory chain</keyword>
<reference evidence="20" key="1">
    <citation type="submission" date="2021-11" db="EMBL/GenBank/DDBJ databases">
        <authorList>
            <person name="Ge X.-Y."/>
            <person name="Peng L."/>
            <person name="Sun C.-H."/>
            <person name="Wang B.-X."/>
        </authorList>
    </citation>
    <scope>NUCLEOTIDE SEQUENCE</scope>
</reference>
<evidence type="ECO:0000256" key="14">
    <source>
        <dbReference type="ARBA" id="ARBA00023075"/>
    </source>
</evidence>
<feature type="domain" description="NADH:quinone oxidoreductase/Mrp antiporter transmembrane" evidence="19">
    <location>
        <begin position="23"/>
        <end position="278"/>
    </location>
</feature>
<dbReference type="PANTHER" id="PTHR46552">
    <property type="entry name" value="NADH-UBIQUINONE OXIDOREDUCTASE CHAIN 2"/>
    <property type="match status" value="1"/>
</dbReference>
<feature type="transmembrane region" description="Helical" evidence="18">
    <location>
        <begin position="7"/>
        <end position="33"/>
    </location>
</feature>
<protein>
    <recommendedName>
        <fullName evidence="5 18">NADH-ubiquinone oxidoreductase chain 2</fullName>
        <ecNumber evidence="4 18">7.1.1.2</ecNumber>
    </recommendedName>
</protein>
<feature type="transmembrane region" description="Helical" evidence="18">
    <location>
        <begin position="267"/>
        <end position="292"/>
    </location>
</feature>
<comment type="function">
    <text evidence="18">Core subunit of the mitochondrial membrane respiratory chain NADH dehydrogenase (Complex I) which catalyzes electron transfer from NADH through the respiratory chain, using ubiquinone as an electron acceptor. Essential for the catalytic activity and assembly of complex I.</text>
</comment>
<keyword evidence="6" id="KW-0813">Transport</keyword>
<keyword evidence="14 18" id="KW-0830">Ubiquinone</keyword>
<evidence type="ECO:0000256" key="12">
    <source>
        <dbReference type="ARBA" id="ARBA00022989"/>
    </source>
</evidence>
<evidence type="ECO:0000256" key="1">
    <source>
        <dbReference type="ARBA" id="ARBA00003257"/>
    </source>
</evidence>
<keyword evidence="15 18" id="KW-0496">Mitochondrion</keyword>
<keyword evidence="10 18" id="KW-1278">Translocase</keyword>
<dbReference type="GO" id="GO:0008137">
    <property type="term" value="F:NADH dehydrogenase (ubiquinone) activity"/>
    <property type="evidence" value="ECO:0007669"/>
    <property type="project" value="UniProtKB-EC"/>
</dbReference>
<name>A0A9E8LPB2_9NEOP</name>
<evidence type="ECO:0000256" key="5">
    <source>
        <dbReference type="ARBA" id="ARBA00021008"/>
    </source>
</evidence>
<dbReference type="CTD" id="4536"/>
<evidence type="ECO:0000256" key="11">
    <source>
        <dbReference type="ARBA" id="ARBA00022982"/>
    </source>
</evidence>
<proteinExistence type="inferred from homology"/>
<evidence type="ECO:0000256" key="15">
    <source>
        <dbReference type="ARBA" id="ARBA00023128"/>
    </source>
</evidence>
<dbReference type="GeneID" id="77426594"/>
<dbReference type="EC" id="7.1.1.2" evidence="4 18"/>
<evidence type="ECO:0000256" key="4">
    <source>
        <dbReference type="ARBA" id="ARBA00012944"/>
    </source>
</evidence>
<evidence type="ECO:0000256" key="3">
    <source>
        <dbReference type="ARBA" id="ARBA00007012"/>
    </source>
</evidence>
<evidence type="ECO:0000256" key="17">
    <source>
        <dbReference type="ARBA" id="ARBA00049551"/>
    </source>
</evidence>
<evidence type="ECO:0000256" key="9">
    <source>
        <dbReference type="ARBA" id="ARBA00022792"/>
    </source>
</evidence>
<feature type="transmembrane region" description="Helical" evidence="18">
    <location>
        <begin position="86"/>
        <end position="108"/>
    </location>
</feature>
<dbReference type="Pfam" id="PF00361">
    <property type="entry name" value="Proton_antipo_M"/>
    <property type="match status" value="1"/>
</dbReference>
<evidence type="ECO:0000256" key="6">
    <source>
        <dbReference type="ARBA" id="ARBA00022448"/>
    </source>
</evidence>
<dbReference type="InterPro" id="IPR003917">
    <property type="entry name" value="NADH_UbQ_OxRdtase_chain2"/>
</dbReference>
<dbReference type="AlphaFoldDB" id="A0A9E8LPB2"/>
<comment type="similarity">
    <text evidence="3 18">Belongs to the complex I subunit 2 family.</text>
</comment>
<dbReference type="InterPro" id="IPR050175">
    <property type="entry name" value="Complex_I_Subunit_2"/>
</dbReference>
<dbReference type="EMBL" id="OL678049">
    <property type="protein sequence ID" value="UZZ44364.1"/>
    <property type="molecule type" value="Genomic_DNA"/>
</dbReference>
<dbReference type="PANTHER" id="PTHR46552:SF1">
    <property type="entry name" value="NADH-UBIQUINONE OXIDOREDUCTASE CHAIN 2"/>
    <property type="match status" value="1"/>
</dbReference>
<dbReference type="RefSeq" id="YP_010586550.1">
    <property type="nucleotide sequence ID" value="NC_069284.1"/>
</dbReference>
<organism evidence="20">
    <name type="scientific">Rhyacophila quadrifida</name>
    <dbReference type="NCBI Taxonomy" id="2904903"/>
    <lineage>
        <taxon>Eukaryota</taxon>
        <taxon>Metazoa</taxon>
        <taxon>Ecdysozoa</taxon>
        <taxon>Arthropoda</taxon>
        <taxon>Hexapoda</taxon>
        <taxon>Insecta</taxon>
        <taxon>Pterygota</taxon>
        <taxon>Neoptera</taxon>
        <taxon>Endopterygota</taxon>
        <taxon>Trichoptera</taxon>
        <taxon>Integripalpia</taxon>
        <taxon>Rhyacophiloidea</taxon>
        <taxon>Rhyacophilidae</taxon>
        <taxon>Rhyacophila</taxon>
    </lineage>
</organism>
<evidence type="ECO:0000259" key="19">
    <source>
        <dbReference type="Pfam" id="PF00361"/>
    </source>
</evidence>
<accession>A0A9E8LPB2</accession>
<sequence>MLNQNKLLLISLMIMSTLISVTSHSWMGIWMGLEINLMSFIPLITKSSNLPMSEAMISYFIIQTISSISLLFFIIMSKITLNTHNLFSLIINSALLMKMGAAPFHFWFPKVMSGLTWMNCFILSTWQKITPIIAIYMCINKIWILMAIIMSALIGAIGGINQSSIRVILSFSSISHLSWMLMSLMISMNMWMLYFTIYFFLNYLIIIFLNLNNLFYLNQLYNSKISLINFLIFNINLLSLGGIPPFLGFLPKWLIIQFMSLHHMNIMIIFMMTMTLITLSYYMNILLSALMLNYSKTKWFKIYPMPLISSSMIFLFTSISMFSLIFISLMN</sequence>